<feature type="transmembrane region" description="Helical" evidence="6">
    <location>
        <begin position="245"/>
        <end position="271"/>
    </location>
</feature>
<dbReference type="InterPro" id="IPR017039">
    <property type="entry name" value="Virul_fac_BrkB"/>
</dbReference>
<dbReference type="Pfam" id="PF03631">
    <property type="entry name" value="Virul_fac_BrkB"/>
    <property type="match status" value="1"/>
</dbReference>
<reference evidence="7 8" key="1">
    <citation type="submission" date="2019-02" db="EMBL/GenBank/DDBJ databases">
        <title>Deep-cultivation of Planctomycetes and their phenomic and genomic characterization uncovers novel biology.</title>
        <authorList>
            <person name="Wiegand S."/>
            <person name="Jogler M."/>
            <person name="Boedeker C."/>
            <person name="Pinto D."/>
            <person name="Vollmers J."/>
            <person name="Rivas-Marin E."/>
            <person name="Kohn T."/>
            <person name="Peeters S.H."/>
            <person name="Heuer A."/>
            <person name="Rast P."/>
            <person name="Oberbeckmann S."/>
            <person name="Bunk B."/>
            <person name="Jeske O."/>
            <person name="Meyerdierks A."/>
            <person name="Storesund J.E."/>
            <person name="Kallscheuer N."/>
            <person name="Luecker S."/>
            <person name="Lage O.M."/>
            <person name="Pohl T."/>
            <person name="Merkel B.J."/>
            <person name="Hornburger P."/>
            <person name="Mueller R.-W."/>
            <person name="Bruemmer F."/>
            <person name="Labrenz M."/>
            <person name="Spormann A.M."/>
            <person name="Op Den Camp H."/>
            <person name="Overmann J."/>
            <person name="Amann R."/>
            <person name="Jetten M.S.M."/>
            <person name="Mascher T."/>
            <person name="Medema M.H."/>
            <person name="Devos D.P."/>
            <person name="Kaster A.-K."/>
            <person name="Ovreas L."/>
            <person name="Rohde M."/>
            <person name="Galperin M.Y."/>
            <person name="Jogler C."/>
        </authorList>
    </citation>
    <scope>NUCLEOTIDE SEQUENCE [LARGE SCALE GENOMIC DNA]</scope>
    <source>
        <strain evidence="7 8">KOR34</strain>
    </source>
</reference>
<dbReference type="GO" id="GO:0005886">
    <property type="term" value="C:plasma membrane"/>
    <property type="evidence" value="ECO:0007669"/>
    <property type="project" value="UniProtKB-SubCell"/>
</dbReference>
<evidence type="ECO:0000256" key="3">
    <source>
        <dbReference type="ARBA" id="ARBA00022692"/>
    </source>
</evidence>
<dbReference type="OrthoDB" id="9797028at2"/>
<dbReference type="AlphaFoldDB" id="A0A5C5VF62"/>
<keyword evidence="3 6" id="KW-0812">Transmembrane</keyword>
<dbReference type="PANTHER" id="PTHR30213:SF1">
    <property type="entry name" value="INNER MEMBRANE PROTEIN YHJD"/>
    <property type="match status" value="1"/>
</dbReference>
<gene>
    <name evidence="7" type="ORF">KOR34_22320</name>
</gene>
<keyword evidence="8" id="KW-1185">Reference proteome</keyword>
<keyword evidence="2" id="KW-1003">Cell membrane</keyword>
<protein>
    <submittedName>
        <fullName evidence="7">Uncharacterized protein</fullName>
    </submittedName>
</protein>
<dbReference type="Proteomes" id="UP000316714">
    <property type="component" value="Unassembled WGS sequence"/>
</dbReference>
<evidence type="ECO:0000256" key="6">
    <source>
        <dbReference type="SAM" id="Phobius"/>
    </source>
</evidence>
<feature type="transmembrane region" description="Helical" evidence="6">
    <location>
        <begin position="21"/>
        <end position="47"/>
    </location>
</feature>
<sequence length="310" mass="33188">MLSLLKQTLTDFSQDGCPRMAAALAYYAVFSLPPLLIIVVMIVGAVASMGSLVDNQEAREAIRREARESLGVEPARQIDEMIDRAQQVPRTALGVVGHLAIFLFGASGVMVQLQASMNEVWNVRPSPSRSGARSFVLKRLLSFAMVMGVGFVLLISLVASTVMAALSKWMTAFLPDGMTALTPIAVNLGTDLLVAGLMFAAMFKWLPDARVRWSDVWIGTAVTTVLFVVGKSILALYFANAKVGVTYGAAGSVVLILAWVYYSGMIFLLGAEFTHAVSVARHGLVRPARGAVVVETVVRKEPAAAPNDDA</sequence>
<dbReference type="PIRSF" id="PIRSF035875">
    <property type="entry name" value="RNase_BN"/>
    <property type="match status" value="1"/>
</dbReference>
<keyword evidence="4 6" id="KW-1133">Transmembrane helix</keyword>
<evidence type="ECO:0000256" key="4">
    <source>
        <dbReference type="ARBA" id="ARBA00022989"/>
    </source>
</evidence>
<name>A0A5C5VF62_9BACT</name>
<dbReference type="EMBL" id="SIHJ01000001">
    <property type="protein sequence ID" value="TWT37284.1"/>
    <property type="molecule type" value="Genomic_DNA"/>
</dbReference>
<organism evidence="7 8">
    <name type="scientific">Posidoniimonas corsicana</name>
    <dbReference type="NCBI Taxonomy" id="1938618"/>
    <lineage>
        <taxon>Bacteria</taxon>
        <taxon>Pseudomonadati</taxon>
        <taxon>Planctomycetota</taxon>
        <taxon>Planctomycetia</taxon>
        <taxon>Pirellulales</taxon>
        <taxon>Lacipirellulaceae</taxon>
        <taxon>Posidoniimonas</taxon>
    </lineage>
</organism>
<accession>A0A5C5VF62</accession>
<feature type="transmembrane region" description="Helical" evidence="6">
    <location>
        <begin position="184"/>
        <end position="203"/>
    </location>
</feature>
<evidence type="ECO:0000256" key="5">
    <source>
        <dbReference type="ARBA" id="ARBA00023136"/>
    </source>
</evidence>
<feature type="transmembrane region" description="Helical" evidence="6">
    <location>
        <begin position="215"/>
        <end position="239"/>
    </location>
</feature>
<evidence type="ECO:0000256" key="2">
    <source>
        <dbReference type="ARBA" id="ARBA00022475"/>
    </source>
</evidence>
<dbReference type="RefSeq" id="WP_146564627.1">
    <property type="nucleotide sequence ID" value="NZ_SIHJ01000001.1"/>
</dbReference>
<evidence type="ECO:0000313" key="7">
    <source>
        <dbReference type="EMBL" id="TWT37284.1"/>
    </source>
</evidence>
<proteinExistence type="predicted"/>
<feature type="transmembrane region" description="Helical" evidence="6">
    <location>
        <begin position="140"/>
        <end position="164"/>
    </location>
</feature>
<feature type="transmembrane region" description="Helical" evidence="6">
    <location>
        <begin position="91"/>
        <end position="111"/>
    </location>
</feature>
<comment type="subcellular location">
    <subcellularLocation>
        <location evidence="1">Cell membrane</location>
        <topology evidence="1">Multi-pass membrane protein</topology>
    </subcellularLocation>
</comment>
<dbReference type="NCBIfam" id="TIGR00765">
    <property type="entry name" value="yihY_not_rbn"/>
    <property type="match status" value="1"/>
</dbReference>
<keyword evidence="5 6" id="KW-0472">Membrane</keyword>
<evidence type="ECO:0000256" key="1">
    <source>
        <dbReference type="ARBA" id="ARBA00004651"/>
    </source>
</evidence>
<comment type="caution">
    <text evidence="7">The sequence shown here is derived from an EMBL/GenBank/DDBJ whole genome shotgun (WGS) entry which is preliminary data.</text>
</comment>
<dbReference type="PANTHER" id="PTHR30213">
    <property type="entry name" value="INNER MEMBRANE PROTEIN YHJD"/>
    <property type="match status" value="1"/>
</dbReference>
<evidence type="ECO:0000313" key="8">
    <source>
        <dbReference type="Proteomes" id="UP000316714"/>
    </source>
</evidence>